<dbReference type="Gene3D" id="3.30.420.10">
    <property type="entry name" value="Ribonuclease H-like superfamily/Ribonuclease H"/>
    <property type="match status" value="1"/>
</dbReference>
<accession>A0A4Y2G6D0</accession>
<dbReference type="EMBL" id="BGPR01253384">
    <property type="protein sequence ID" value="GBM49270.1"/>
    <property type="molecule type" value="Genomic_DNA"/>
</dbReference>
<dbReference type="OrthoDB" id="6431520at2759"/>
<name>A0A4Y2G6D0_ARAVE</name>
<comment type="caution">
    <text evidence="1">The sequence shown here is derived from an EMBL/GenBank/DDBJ whole genome shotgun (WGS) entry which is preliminary data.</text>
</comment>
<evidence type="ECO:0008006" key="3">
    <source>
        <dbReference type="Google" id="ProtNLM"/>
    </source>
</evidence>
<dbReference type="GO" id="GO:0003676">
    <property type="term" value="F:nucleic acid binding"/>
    <property type="evidence" value="ECO:0007669"/>
    <property type="project" value="InterPro"/>
</dbReference>
<protein>
    <recommendedName>
        <fullName evidence="3">Tc1-like transposase DDE domain-containing protein</fullName>
    </recommendedName>
</protein>
<sequence>MLSDGVILLHENTHTAPKTQKLLQKFEWETWSHSPYNPDWAPNMPGRLRRMASRCHRDYFLFPKLKELLSGISFSLGSDVKTENLVP</sequence>
<reference evidence="1 2" key="1">
    <citation type="journal article" date="2019" name="Sci. Rep.">
        <title>Orb-weaving spider Araneus ventricosus genome elucidates the spidroin gene catalogue.</title>
        <authorList>
            <person name="Kono N."/>
            <person name="Nakamura H."/>
            <person name="Ohtoshi R."/>
            <person name="Moran D.A.P."/>
            <person name="Shinohara A."/>
            <person name="Yoshida Y."/>
            <person name="Fujiwara M."/>
            <person name="Mori M."/>
            <person name="Tomita M."/>
            <person name="Arakawa K."/>
        </authorList>
    </citation>
    <scope>NUCLEOTIDE SEQUENCE [LARGE SCALE GENOMIC DNA]</scope>
</reference>
<dbReference type="InterPro" id="IPR036397">
    <property type="entry name" value="RNaseH_sf"/>
</dbReference>
<proteinExistence type="predicted"/>
<feature type="non-terminal residue" evidence="1">
    <location>
        <position position="87"/>
    </location>
</feature>
<dbReference type="Proteomes" id="UP000499080">
    <property type="component" value="Unassembled WGS sequence"/>
</dbReference>
<organism evidence="1 2">
    <name type="scientific">Araneus ventricosus</name>
    <name type="common">Orbweaver spider</name>
    <name type="synonym">Epeira ventricosa</name>
    <dbReference type="NCBI Taxonomy" id="182803"/>
    <lineage>
        <taxon>Eukaryota</taxon>
        <taxon>Metazoa</taxon>
        <taxon>Ecdysozoa</taxon>
        <taxon>Arthropoda</taxon>
        <taxon>Chelicerata</taxon>
        <taxon>Arachnida</taxon>
        <taxon>Araneae</taxon>
        <taxon>Araneomorphae</taxon>
        <taxon>Entelegynae</taxon>
        <taxon>Araneoidea</taxon>
        <taxon>Araneidae</taxon>
        <taxon>Araneus</taxon>
    </lineage>
</organism>
<evidence type="ECO:0000313" key="2">
    <source>
        <dbReference type="Proteomes" id="UP000499080"/>
    </source>
</evidence>
<gene>
    <name evidence="1" type="ORF">AVEN_186456_1</name>
</gene>
<evidence type="ECO:0000313" key="1">
    <source>
        <dbReference type="EMBL" id="GBM49270.1"/>
    </source>
</evidence>
<keyword evidence="2" id="KW-1185">Reference proteome</keyword>
<dbReference type="AlphaFoldDB" id="A0A4Y2G6D0"/>